<name>A0A4P2QZG0_SORCE</name>
<feature type="compositionally biased region" description="Low complexity" evidence="1">
    <location>
        <begin position="50"/>
        <end position="67"/>
    </location>
</feature>
<evidence type="ECO:0000313" key="2">
    <source>
        <dbReference type="EMBL" id="AUX35999.1"/>
    </source>
</evidence>
<evidence type="ECO:0000313" key="3">
    <source>
        <dbReference type="Proteomes" id="UP000295497"/>
    </source>
</evidence>
<reference evidence="2 3" key="1">
    <citation type="submission" date="2015-09" db="EMBL/GenBank/DDBJ databases">
        <title>Sorangium comparison.</title>
        <authorList>
            <person name="Zaburannyi N."/>
            <person name="Bunk B."/>
            <person name="Overmann J."/>
            <person name="Mueller R."/>
        </authorList>
    </citation>
    <scope>NUCLEOTIDE SEQUENCE [LARGE SCALE GENOMIC DNA]</scope>
    <source>
        <strain evidence="2 3">So ce836</strain>
    </source>
</reference>
<feature type="compositionally biased region" description="Low complexity" evidence="1">
    <location>
        <begin position="74"/>
        <end position="89"/>
    </location>
</feature>
<sequence length="222" mass="22439">MREETRRAALRAAARVALGALAYGASVGCGGHITTGEQSSDLDPDEHLAPDAPGSPEAPDDAAPAGEDAGDGGAAPTPEEPAPGCTPAEGDPDCSEAVQPEPPELACAEPASLDDADARPRAELECCLGYTAERAPDPGAGLSEQDLAALAEDASFVNCCTALIVGVGARAISYREAEPVRSVCCFSGVVAPEQELYTQTFCTPWGPPVPPALDADAAPEVA</sequence>
<dbReference type="Proteomes" id="UP000295497">
    <property type="component" value="Chromosome"/>
</dbReference>
<protein>
    <submittedName>
        <fullName evidence="2">Uncharacterized protein</fullName>
    </submittedName>
</protein>
<proteinExistence type="predicted"/>
<dbReference type="RefSeq" id="WP_129578910.1">
    <property type="nucleotide sequence ID" value="NZ_CP012672.1"/>
</dbReference>
<feature type="region of interest" description="Disordered" evidence="1">
    <location>
        <begin position="27"/>
        <end position="101"/>
    </location>
</feature>
<evidence type="ECO:0000256" key="1">
    <source>
        <dbReference type="SAM" id="MobiDB-lite"/>
    </source>
</evidence>
<accession>A0A4P2QZG0</accession>
<gene>
    <name evidence="2" type="ORF">SOCE836_082030</name>
</gene>
<dbReference type="EMBL" id="CP012672">
    <property type="protein sequence ID" value="AUX35999.1"/>
    <property type="molecule type" value="Genomic_DNA"/>
</dbReference>
<dbReference type="AlphaFoldDB" id="A0A4P2QZG0"/>
<organism evidence="2 3">
    <name type="scientific">Sorangium cellulosum</name>
    <name type="common">Polyangium cellulosum</name>
    <dbReference type="NCBI Taxonomy" id="56"/>
    <lineage>
        <taxon>Bacteria</taxon>
        <taxon>Pseudomonadati</taxon>
        <taxon>Myxococcota</taxon>
        <taxon>Polyangia</taxon>
        <taxon>Polyangiales</taxon>
        <taxon>Polyangiaceae</taxon>
        <taxon>Sorangium</taxon>
    </lineage>
</organism>
<dbReference type="PROSITE" id="PS51257">
    <property type="entry name" value="PROKAR_LIPOPROTEIN"/>
    <property type="match status" value="1"/>
</dbReference>